<sequence length="40" mass="4228">MTGSGYLSASQDKMHSSFDSVQQQTGLFAGKGGYDIRVGD</sequence>
<protein>
    <submittedName>
        <fullName evidence="2">Hemolysin</fullName>
    </submittedName>
</protein>
<dbReference type="AlphaFoldDB" id="A0AAX1C0J4"/>
<proteinExistence type="predicted"/>
<feature type="non-terminal residue" evidence="2">
    <location>
        <position position="40"/>
    </location>
</feature>
<dbReference type="Proteomes" id="UP000245055">
    <property type="component" value="Unassembled WGS sequence"/>
</dbReference>
<reference evidence="2 3" key="1">
    <citation type="submission" date="2018-05" db="EMBL/GenBank/DDBJ databases">
        <title>Genomic diversity of pathogens causing Blackleg of Potato in Pakistan.</title>
        <authorList>
            <person name="Sarfraz S."/>
            <person name="Riaz K."/>
            <person name="Oulghazi S."/>
            <person name="Cigna J."/>
            <person name="Sahi S.T."/>
            <person name="Khan S.H."/>
            <person name="Hameed A."/>
            <person name="Faure D."/>
        </authorList>
    </citation>
    <scope>NUCLEOTIDE SEQUENCE [LARGE SCALE GENOMIC DNA]</scope>
    <source>
        <strain evidence="2 3">SS70</strain>
    </source>
</reference>
<evidence type="ECO:0000256" key="1">
    <source>
        <dbReference type="SAM" id="MobiDB-lite"/>
    </source>
</evidence>
<comment type="caution">
    <text evidence="2">The sequence shown here is derived from an EMBL/GenBank/DDBJ whole genome shotgun (WGS) entry which is preliminary data.</text>
</comment>
<name>A0AAX1C0J4_9GAMM</name>
<evidence type="ECO:0000313" key="2">
    <source>
        <dbReference type="EMBL" id="PWD68349.1"/>
    </source>
</evidence>
<dbReference type="EMBL" id="QESZ01000058">
    <property type="protein sequence ID" value="PWD68349.1"/>
    <property type="molecule type" value="Genomic_DNA"/>
</dbReference>
<organism evidence="2 3">
    <name type="scientific">Dickeya dianthicola</name>
    <dbReference type="NCBI Taxonomy" id="204039"/>
    <lineage>
        <taxon>Bacteria</taxon>
        <taxon>Pseudomonadati</taxon>
        <taxon>Pseudomonadota</taxon>
        <taxon>Gammaproteobacteria</taxon>
        <taxon>Enterobacterales</taxon>
        <taxon>Pectobacteriaceae</taxon>
        <taxon>Dickeya</taxon>
    </lineage>
</organism>
<gene>
    <name evidence="2" type="ORF">DF213_22020</name>
</gene>
<evidence type="ECO:0000313" key="3">
    <source>
        <dbReference type="Proteomes" id="UP000245055"/>
    </source>
</evidence>
<feature type="region of interest" description="Disordered" evidence="1">
    <location>
        <begin position="1"/>
        <end position="21"/>
    </location>
</feature>
<accession>A0AAX1C0J4</accession>